<comment type="caution">
    <text evidence="2">The sequence shown here is derived from an EMBL/GenBank/DDBJ whole genome shotgun (WGS) entry which is preliminary data.</text>
</comment>
<dbReference type="PANTHER" id="PTHR11365">
    <property type="entry name" value="5-OXOPROLINASE RELATED"/>
    <property type="match status" value="1"/>
</dbReference>
<dbReference type="GO" id="GO:0005829">
    <property type="term" value="C:cytosol"/>
    <property type="evidence" value="ECO:0007669"/>
    <property type="project" value="TreeGrafter"/>
</dbReference>
<gene>
    <name evidence="2" type="ORF">ENP34_13940</name>
</gene>
<feature type="domain" description="Hydantoinase B/oxoprolinase" evidence="1">
    <location>
        <begin position="17"/>
        <end position="532"/>
    </location>
</feature>
<organism evidence="2">
    <name type="scientific">Thermorudis peleae</name>
    <dbReference type="NCBI Taxonomy" id="1382356"/>
    <lineage>
        <taxon>Bacteria</taxon>
        <taxon>Pseudomonadati</taxon>
        <taxon>Thermomicrobiota</taxon>
        <taxon>Thermomicrobia</taxon>
        <taxon>Thermomicrobia incertae sedis</taxon>
        <taxon>Thermorudis</taxon>
    </lineage>
</organism>
<evidence type="ECO:0000313" key="2">
    <source>
        <dbReference type="EMBL" id="HEG92518.1"/>
    </source>
</evidence>
<dbReference type="GO" id="GO:0006749">
    <property type="term" value="P:glutathione metabolic process"/>
    <property type="evidence" value="ECO:0007669"/>
    <property type="project" value="TreeGrafter"/>
</dbReference>
<dbReference type="PANTHER" id="PTHR11365:SF23">
    <property type="entry name" value="HYPOTHETICAL 5-OXOPROLINASE (EUROFUNG)-RELATED"/>
    <property type="match status" value="1"/>
</dbReference>
<name>A0A831TDD3_9BACT</name>
<dbReference type="GO" id="GO:0017168">
    <property type="term" value="F:5-oxoprolinase (ATP-hydrolyzing) activity"/>
    <property type="evidence" value="ECO:0007669"/>
    <property type="project" value="TreeGrafter"/>
</dbReference>
<proteinExistence type="predicted"/>
<evidence type="ECO:0000259" key="1">
    <source>
        <dbReference type="Pfam" id="PF02538"/>
    </source>
</evidence>
<dbReference type="Pfam" id="PF02538">
    <property type="entry name" value="Hydantoinase_B"/>
    <property type="match status" value="1"/>
</dbReference>
<accession>A0A831TDD3</accession>
<dbReference type="InterPro" id="IPR045079">
    <property type="entry name" value="Oxoprolinase-like"/>
</dbReference>
<dbReference type="AlphaFoldDB" id="A0A831TDD3"/>
<reference evidence="2" key="1">
    <citation type="journal article" date="2020" name="mSystems">
        <title>Genome- and Community-Level Interaction Insights into Carbon Utilization and Element Cycling Functions of Hydrothermarchaeota in Hydrothermal Sediment.</title>
        <authorList>
            <person name="Zhou Z."/>
            <person name="Liu Y."/>
            <person name="Xu W."/>
            <person name="Pan J."/>
            <person name="Luo Z.H."/>
            <person name="Li M."/>
        </authorList>
    </citation>
    <scope>NUCLEOTIDE SEQUENCE [LARGE SCALE GENOMIC DNA]</scope>
    <source>
        <strain evidence="2">SpSt-210</strain>
    </source>
</reference>
<dbReference type="InterPro" id="IPR003692">
    <property type="entry name" value="Hydantoinase_B"/>
</dbReference>
<sequence>MSETRGVGQDVAQPSFDPVSLEIMWSRLIGIADEMWVTILRTAVSTIIGAAQDFGCEILDADAGSVAHSNRSMPVFNLVMPTVTRGVIARYPIEQMRPGDVYITNDPWLCAGHLDDIALITPVFRDGRVVAFAVSVAHTTSIGGSLDRRTVRDIYEDGLRIPILKLYDAGRPNETAFAFIRENVRTPDLVLTDIEAQLTANGLGAERVLAFLDEYGLPDLKAISRVIQAYSERAMREAIAAVPDGVYEHEVWADGLDEPVYLRCRILVRGDEILVDYTGSDRQRPRGGINCTLTYTRAHTAYPLKCLLSPTVPANEGTFRPIQVIAPEGSILNCTVPASVGSRTRTGWHLHALIFGALATALPDRVQAGNGLMHSIHVYGQEPDGRFYNAHFFTAGGRGASLGRDGIGRNCFPSSARNVPVEIFESRTPVLVRTRSLRPDSAGLGQWRGAFGHQLEFSPLPGYPLPVNVFIDPDRLRFPPKGLAGGQDGPCTEVIVNGRRLDSEELRSGQITLETPDDRLELHLPGGAGYGPLEQRDPELAAADLRAGLVDPQCLPESLRQAAERLLAGQAGARAPSATG</sequence>
<dbReference type="EMBL" id="DSIY01000321">
    <property type="protein sequence ID" value="HEG92518.1"/>
    <property type="molecule type" value="Genomic_DNA"/>
</dbReference>
<protein>
    <submittedName>
        <fullName evidence="2">Hydantoinase B/oxoprolinase family protein</fullName>
    </submittedName>
</protein>